<dbReference type="Gene3D" id="3.90.1150.200">
    <property type="match status" value="1"/>
</dbReference>
<name>A0ABW3DGU9_9BACL</name>
<comment type="caution">
    <text evidence="2">The sequence shown here is derived from an EMBL/GenBank/DDBJ whole genome shotgun (WGS) entry which is preliminary data.</text>
</comment>
<protein>
    <submittedName>
        <fullName evidence="2">DUF1801 domain-containing protein</fullName>
    </submittedName>
</protein>
<dbReference type="Pfam" id="PF08818">
    <property type="entry name" value="DUF1801"/>
    <property type="match status" value="1"/>
</dbReference>
<dbReference type="SUPFAM" id="SSF159888">
    <property type="entry name" value="YdhG-like"/>
    <property type="match status" value="1"/>
</dbReference>
<accession>A0ABW3DGU9</accession>
<evidence type="ECO:0000259" key="1">
    <source>
        <dbReference type="Pfam" id="PF08818"/>
    </source>
</evidence>
<dbReference type="InterPro" id="IPR014922">
    <property type="entry name" value="YdhG-like"/>
</dbReference>
<sequence>MNKDVDVTSFIENLSQPWQVEVSNRLRELVHETIPAVEERIQYKKPHFLKNGHYAAVISPSKDAIAFMIMNAAELEVPKEFEGPPERKWLKIREGDSPDYGLLSQLLEKASSSL</sequence>
<dbReference type="RefSeq" id="WP_379290648.1">
    <property type="nucleotide sequence ID" value="NZ_JBHTIU010000082.1"/>
</dbReference>
<feature type="domain" description="YdhG-like" evidence="1">
    <location>
        <begin position="22"/>
        <end position="110"/>
    </location>
</feature>
<evidence type="ECO:0000313" key="3">
    <source>
        <dbReference type="Proteomes" id="UP001597120"/>
    </source>
</evidence>
<proteinExistence type="predicted"/>
<evidence type="ECO:0000313" key="2">
    <source>
        <dbReference type="EMBL" id="MFD0871548.1"/>
    </source>
</evidence>
<reference evidence="3" key="1">
    <citation type="journal article" date="2019" name="Int. J. Syst. Evol. Microbiol.">
        <title>The Global Catalogue of Microorganisms (GCM) 10K type strain sequencing project: providing services to taxonomists for standard genome sequencing and annotation.</title>
        <authorList>
            <consortium name="The Broad Institute Genomics Platform"/>
            <consortium name="The Broad Institute Genome Sequencing Center for Infectious Disease"/>
            <person name="Wu L."/>
            <person name="Ma J."/>
        </authorList>
    </citation>
    <scope>NUCLEOTIDE SEQUENCE [LARGE SCALE GENOMIC DNA]</scope>
    <source>
        <strain evidence="3">CCUG 57263</strain>
    </source>
</reference>
<dbReference type="Proteomes" id="UP001597120">
    <property type="component" value="Unassembled WGS sequence"/>
</dbReference>
<dbReference type="EMBL" id="JBHTIU010000082">
    <property type="protein sequence ID" value="MFD0871548.1"/>
    <property type="molecule type" value="Genomic_DNA"/>
</dbReference>
<organism evidence="2 3">
    <name type="scientific">Paenibacillus residui</name>
    <dbReference type="NCBI Taxonomy" id="629724"/>
    <lineage>
        <taxon>Bacteria</taxon>
        <taxon>Bacillati</taxon>
        <taxon>Bacillota</taxon>
        <taxon>Bacilli</taxon>
        <taxon>Bacillales</taxon>
        <taxon>Paenibacillaceae</taxon>
        <taxon>Paenibacillus</taxon>
    </lineage>
</organism>
<keyword evidence="3" id="KW-1185">Reference proteome</keyword>
<gene>
    <name evidence="2" type="ORF">ACFQ03_20620</name>
</gene>